<dbReference type="SUPFAM" id="SSF52540">
    <property type="entry name" value="P-loop containing nucleoside triphosphate hydrolases"/>
    <property type="match status" value="1"/>
</dbReference>
<dbReference type="AlphaFoldDB" id="A0A9P8RPA0"/>
<dbReference type="GO" id="GO:0008017">
    <property type="term" value="F:microtubule binding"/>
    <property type="evidence" value="ECO:0007669"/>
    <property type="project" value="InterPro"/>
</dbReference>
<keyword evidence="1" id="KW-0547">Nucleotide-binding</keyword>
<evidence type="ECO:0000313" key="3">
    <source>
        <dbReference type="EMBL" id="KAH6647145.1"/>
    </source>
</evidence>
<keyword evidence="1" id="KW-0067">ATP-binding</keyword>
<evidence type="ECO:0000313" key="4">
    <source>
        <dbReference type="Proteomes" id="UP000758603"/>
    </source>
</evidence>
<comment type="similarity">
    <text evidence="1">Belongs to the TRAFAC class myosin-kinesin ATPase superfamily. Kinesin family.</text>
</comment>
<feature type="domain" description="Kinesin motor" evidence="2">
    <location>
        <begin position="1"/>
        <end position="292"/>
    </location>
</feature>
<dbReference type="PROSITE" id="PS50067">
    <property type="entry name" value="KINESIN_MOTOR_2"/>
    <property type="match status" value="1"/>
</dbReference>
<feature type="binding site" evidence="1">
    <location>
        <begin position="53"/>
        <end position="60"/>
    </location>
    <ligand>
        <name>ATP</name>
        <dbReference type="ChEBI" id="CHEBI:30616"/>
    </ligand>
</feature>
<dbReference type="EMBL" id="JAGPXC010000009">
    <property type="protein sequence ID" value="KAH6647145.1"/>
    <property type="molecule type" value="Genomic_DNA"/>
</dbReference>
<dbReference type="OrthoDB" id="3176171at2759"/>
<dbReference type="GO" id="GO:0005874">
    <property type="term" value="C:microtubule"/>
    <property type="evidence" value="ECO:0007669"/>
    <property type="project" value="TreeGrafter"/>
</dbReference>
<dbReference type="GO" id="GO:0007018">
    <property type="term" value="P:microtubule-based movement"/>
    <property type="evidence" value="ECO:0007669"/>
    <property type="project" value="InterPro"/>
</dbReference>
<name>A0A9P8RPA0_9PEZI</name>
<keyword evidence="4" id="KW-1185">Reference proteome</keyword>
<dbReference type="Pfam" id="PF00225">
    <property type="entry name" value="Kinesin"/>
    <property type="match status" value="1"/>
</dbReference>
<dbReference type="InterPro" id="IPR027417">
    <property type="entry name" value="P-loop_NTPase"/>
</dbReference>
<dbReference type="SMART" id="SM00129">
    <property type="entry name" value="KISc"/>
    <property type="match status" value="1"/>
</dbReference>
<dbReference type="InterPro" id="IPR036961">
    <property type="entry name" value="Kinesin_motor_dom_sf"/>
</dbReference>
<evidence type="ECO:0000259" key="2">
    <source>
        <dbReference type="PROSITE" id="PS50067"/>
    </source>
</evidence>
<dbReference type="RefSeq" id="XP_045953659.1">
    <property type="nucleotide sequence ID" value="XM_046098606.1"/>
</dbReference>
<dbReference type="InterPro" id="IPR027640">
    <property type="entry name" value="Kinesin-like_fam"/>
</dbReference>
<protein>
    <submittedName>
        <fullName evidence="3">Kinesin motor domain-containing protein</fullName>
    </submittedName>
</protein>
<dbReference type="GO" id="GO:0005524">
    <property type="term" value="F:ATP binding"/>
    <property type="evidence" value="ECO:0007669"/>
    <property type="project" value="UniProtKB-UniRule"/>
</dbReference>
<dbReference type="PANTHER" id="PTHR24115">
    <property type="entry name" value="KINESIN-RELATED"/>
    <property type="match status" value="1"/>
</dbReference>
<keyword evidence="1" id="KW-0505">Motor protein</keyword>
<dbReference type="GeneID" id="70127498"/>
<dbReference type="Gene3D" id="3.40.850.10">
    <property type="entry name" value="Kinesin motor domain"/>
    <property type="match status" value="1"/>
</dbReference>
<dbReference type="GO" id="GO:0003777">
    <property type="term" value="F:microtubule motor activity"/>
    <property type="evidence" value="ECO:0007669"/>
    <property type="project" value="InterPro"/>
</dbReference>
<gene>
    <name evidence="3" type="ORF">BKA67DRAFT_524737</name>
</gene>
<dbReference type="GO" id="GO:0005871">
    <property type="term" value="C:kinesin complex"/>
    <property type="evidence" value="ECO:0007669"/>
    <property type="project" value="TreeGrafter"/>
</dbReference>
<comment type="caution">
    <text evidence="3">The sequence shown here is derived from an EMBL/GenBank/DDBJ whole genome shotgun (WGS) entry which is preliminary data.</text>
</comment>
<reference evidence="3" key="1">
    <citation type="journal article" date="2021" name="Nat. Commun.">
        <title>Genetic determinants of endophytism in the Arabidopsis root mycobiome.</title>
        <authorList>
            <person name="Mesny F."/>
            <person name="Miyauchi S."/>
            <person name="Thiergart T."/>
            <person name="Pickel B."/>
            <person name="Atanasova L."/>
            <person name="Karlsson M."/>
            <person name="Huettel B."/>
            <person name="Barry K.W."/>
            <person name="Haridas S."/>
            <person name="Chen C."/>
            <person name="Bauer D."/>
            <person name="Andreopoulos W."/>
            <person name="Pangilinan J."/>
            <person name="LaButti K."/>
            <person name="Riley R."/>
            <person name="Lipzen A."/>
            <person name="Clum A."/>
            <person name="Drula E."/>
            <person name="Henrissat B."/>
            <person name="Kohler A."/>
            <person name="Grigoriev I.V."/>
            <person name="Martin F.M."/>
            <person name="Hacquard S."/>
        </authorList>
    </citation>
    <scope>NUCLEOTIDE SEQUENCE</scope>
    <source>
        <strain evidence="3">MPI-SDFR-AT-0073</strain>
    </source>
</reference>
<dbReference type="PRINTS" id="PR00380">
    <property type="entry name" value="KINESINHEAVY"/>
</dbReference>
<accession>A0A9P8RPA0</accession>
<organism evidence="3 4">
    <name type="scientific">Truncatella angustata</name>
    <dbReference type="NCBI Taxonomy" id="152316"/>
    <lineage>
        <taxon>Eukaryota</taxon>
        <taxon>Fungi</taxon>
        <taxon>Dikarya</taxon>
        <taxon>Ascomycota</taxon>
        <taxon>Pezizomycotina</taxon>
        <taxon>Sordariomycetes</taxon>
        <taxon>Xylariomycetidae</taxon>
        <taxon>Amphisphaeriales</taxon>
        <taxon>Sporocadaceae</taxon>
        <taxon>Truncatella</taxon>
    </lineage>
</organism>
<dbReference type="InterPro" id="IPR001752">
    <property type="entry name" value="Kinesin_motor_dom"/>
</dbReference>
<dbReference type="Proteomes" id="UP000758603">
    <property type="component" value="Unassembled WGS sequence"/>
</dbReference>
<sequence>MAKRNARTAEDVDRFQMERVFEKHDTNQQIFNEVGQLVGSAINGRNVCIFAYGQTGSGKTHTMNYPWNEPNAPAGYVDFGIIPRSVEKISDFINTNQGIWELSISGKYIEIYAEKVYDLLRVETSTVRGKTVSAAPEVKVMYSKDNGLLAQASSNRRTRSTKGNAQSSRSHSLLTLQISARRVDGKGKQKTIGLLNLIDLAGSEEPDINDKASQQEGININLSLSELRKVLGQMADPKVKNISFRGSVLTKLLQTSLGTGCKTMMFVMLSPLKKDSKDTRSTLQFAMTAQQAKLKTSKAPPR</sequence>
<evidence type="ECO:0000256" key="1">
    <source>
        <dbReference type="PROSITE-ProRule" id="PRU00283"/>
    </source>
</evidence>
<proteinExistence type="inferred from homology"/>
<dbReference type="GO" id="GO:0016887">
    <property type="term" value="F:ATP hydrolysis activity"/>
    <property type="evidence" value="ECO:0007669"/>
    <property type="project" value="TreeGrafter"/>
</dbReference>